<sequence length="101" mass="10374">MSVAGTYDTVVKSPMGDQKGTFTVVPGDDGNTFTGSMAGGMGSMDIENGTIDGDKLTWKMNMTVPMPMTLDCEATVNGDQLTGAVNAGAFGSMPLTGQRQG</sequence>
<dbReference type="PATRIC" id="fig|361183.4.peg.1915"/>
<feature type="region of interest" description="Disordered" evidence="1">
    <location>
        <begin position="15"/>
        <end position="46"/>
    </location>
</feature>
<dbReference type="KEGG" id="aep:AMC99_01944"/>
<dbReference type="RefSeq" id="WP_061925951.1">
    <property type="nucleotide sequence ID" value="NZ_CP012669.1"/>
</dbReference>
<name>A0A0M3TAJ9_9SPHN</name>
<protein>
    <submittedName>
        <fullName evidence="2">Uncharacterized protein</fullName>
    </submittedName>
</protein>
<dbReference type="Proteomes" id="UP000057938">
    <property type="component" value="Chromosome"/>
</dbReference>
<dbReference type="STRING" id="361183.AMC99_01944"/>
<dbReference type="OrthoDB" id="5145750at2"/>
<keyword evidence="3" id="KW-1185">Reference proteome</keyword>
<dbReference type="EMBL" id="CP012669">
    <property type="protein sequence ID" value="ALE17232.1"/>
    <property type="molecule type" value="Genomic_DNA"/>
</dbReference>
<evidence type="ECO:0000313" key="3">
    <source>
        <dbReference type="Proteomes" id="UP000057938"/>
    </source>
</evidence>
<organism evidence="2 3">
    <name type="scientific">Altererythrobacter epoxidivorans</name>
    <dbReference type="NCBI Taxonomy" id="361183"/>
    <lineage>
        <taxon>Bacteria</taxon>
        <taxon>Pseudomonadati</taxon>
        <taxon>Pseudomonadota</taxon>
        <taxon>Alphaproteobacteria</taxon>
        <taxon>Sphingomonadales</taxon>
        <taxon>Erythrobacteraceae</taxon>
        <taxon>Altererythrobacter</taxon>
    </lineage>
</organism>
<evidence type="ECO:0000256" key="1">
    <source>
        <dbReference type="SAM" id="MobiDB-lite"/>
    </source>
</evidence>
<accession>A0A0M3TAJ9</accession>
<gene>
    <name evidence="2" type="ORF">AMC99_01944</name>
</gene>
<reference evidence="2 3" key="1">
    <citation type="submission" date="2015-09" db="EMBL/GenBank/DDBJ databases">
        <title>Complete genome sequence of a benzo[a]pyrene-degrading bacterium Altererythrobacter epoxidivorans CGMCC 1.7731T.</title>
        <authorList>
            <person name="Li Z."/>
            <person name="Cheng H."/>
            <person name="Huo Y."/>
            <person name="Xu X."/>
        </authorList>
    </citation>
    <scope>NUCLEOTIDE SEQUENCE [LARGE SCALE GENOMIC DNA]</scope>
    <source>
        <strain evidence="2 3">CGMCC 1.7731</strain>
    </source>
</reference>
<dbReference type="AlphaFoldDB" id="A0A0M3TAJ9"/>
<evidence type="ECO:0000313" key="2">
    <source>
        <dbReference type="EMBL" id="ALE17232.1"/>
    </source>
</evidence>
<proteinExistence type="predicted"/>